<evidence type="ECO:0000313" key="3">
    <source>
        <dbReference type="EMBL" id="MCG0065977.1"/>
    </source>
</evidence>
<evidence type="ECO:0000259" key="2">
    <source>
        <dbReference type="Pfam" id="PF07510"/>
    </source>
</evidence>
<dbReference type="InterPro" id="IPR011089">
    <property type="entry name" value="GmrSD_C"/>
</dbReference>
<accession>A0ABS9JK84</accession>
<dbReference type="GO" id="GO:0004519">
    <property type="term" value="F:endonuclease activity"/>
    <property type="evidence" value="ECO:0007669"/>
    <property type="project" value="UniProtKB-KW"/>
</dbReference>
<dbReference type="Pfam" id="PF07510">
    <property type="entry name" value="GmrSD_C"/>
    <property type="match status" value="1"/>
</dbReference>
<dbReference type="PANTHER" id="PTHR24094:SF15">
    <property type="entry name" value="AMP-DEPENDENT SYNTHETASE_LIGASE DOMAIN-CONTAINING PROTEIN-RELATED"/>
    <property type="match status" value="1"/>
</dbReference>
<keyword evidence="3" id="KW-0255">Endonuclease</keyword>
<keyword evidence="1" id="KW-0732">Signal</keyword>
<keyword evidence="3" id="KW-0378">Hydrolase</keyword>
<reference evidence="3 4" key="1">
    <citation type="submission" date="2022-01" db="EMBL/GenBank/DDBJ databases">
        <title>Draft Genome Sequences of Seven Type Strains of the Genus Streptomyces.</title>
        <authorList>
            <person name="Aziz S."/>
            <person name="Coretto E."/>
            <person name="Chronakova A."/>
            <person name="Sproer C."/>
            <person name="Huber K."/>
            <person name="Nouioui I."/>
            <person name="Gross H."/>
        </authorList>
    </citation>
    <scope>NUCLEOTIDE SEQUENCE [LARGE SCALE GENOMIC DNA]</scope>
    <source>
        <strain evidence="3 4">DSM 41685</strain>
    </source>
</reference>
<feature type="signal peptide" evidence="1">
    <location>
        <begin position="1"/>
        <end position="29"/>
    </location>
</feature>
<organism evidence="3 4">
    <name type="scientific">Streptomyces tricolor</name>
    <dbReference type="NCBI Taxonomy" id="68277"/>
    <lineage>
        <taxon>Bacteria</taxon>
        <taxon>Bacillati</taxon>
        <taxon>Actinomycetota</taxon>
        <taxon>Actinomycetes</taxon>
        <taxon>Kitasatosporales</taxon>
        <taxon>Streptomycetaceae</taxon>
        <taxon>Streptomyces</taxon>
        <taxon>Streptomyces violaceoruber group</taxon>
    </lineage>
</organism>
<keyword evidence="4" id="KW-1185">Reference proteome</keyword>
<feature type="chain" id="PRO_5045680048" evidence="1">
    <location>
        <begin position="30"/>
        <end position="237"/>
    </location>
</feature>
<dbReference type="RefSeq" id="WP_237481795.1">
    <property type="nucleotide sequence ID" value="NZ_JAKKZF010000093.1"/>
</dbReference>
<dbReference type="EMBL" id="JAKKZF010000093">
    <property type="protein sequence ID" value="MCG0065977.1"/>
    <property type="molecule type" value="Genomic_DNA"/>
</dbReference>
<protein>
    <submittedName>
        <fullName evidence="3">HNH endonuclease family protein</fullName>
    </submittedName>
</protein>
<evidence type="ECO:0000256" key="1">
    <source>
        <dbReference type="SAM" id="SignalP"/>
    </source>
</evidence>
<dbReference type="Proteomes" id="UP001299012">
    <property type="component" value="Unassembled WGS sequence"/>
</dbReference>
<proteinExistence type="predicted"/>
<gene>
    <name evidence="3" type="ORF">L0F81_22215</name>
</gene>
<comment type="caution">
    <text evidence="3">The sequence shown here is derived from an EMBL/GenBank/DDBJ whole genome shotgun (WGS) entry which is preliminary data.</text>
</comment>
<feature type="domain" description="GmrSD restriction endonucleases C-terminal" evidence="2">
    <location>
        <begin position="116"/>
        <end position="220"/>
    </location>
</feature>
<sequence>MIQLARTAPRGRRAAITKVVITHIRRASAAVVMALAALAPTTAPAHADQTRLLEGIAALPVEPEIRTGYDRDLYPHWKDLDRNGCPADKDVLINEAIEDPVVGPRCKLTGGVWYSYYDAEEIHGSGPGRIDIDHLVPLAEVHDSGGHSWPAERRKRYANDLDSETTLVAVSARSNRQKADKDPADWMPIPTARCQYLGEWVVTKLRWNLSVDPAERDALLHYAADCPNAALSWAPAA</sequence>
<name>A0ABS9JK84_9ACTN</name>
<keyword evidence="3" id="KW-0540">Nuclease</keyword>
<evidence type="ECO:0000313" key="4">
    <source>
        <dbReference type="Proteomes" id="UP001299012"/>
    </source>
</evidence>
<dbReference type="PANTHER" id="PTHR24094">
    <property type="entry name" value="SECRETED PROTEIN"/>
    <property type="match status" value="1"/>
</dbReference>